<keyword evidence="2" id="KW-1185">Reference proteome</keyword>
<dbReference type="EMBL" id="JARKIF010000031">
    <property type="protein sequence ID" value="KAJ7612274.1"/>
    <property type="molecule type" value="Genomic_DNA"/>
</dbReference>
<accession>A0AAD7B7A3</accession>
<sequence>MGTATAWVDPRIQSNIFGGAFDFAANSRTARRNMFRPMDPWHPVLLLPQFLIPASTRSAFSSLLYIDQLPHRFFRSGGSQDFCTNGPPAVTTGPGSGCATAPDGFNFQSFAYN</sequence>
<proteinExistence type="predicted"/>
<dbReference type="Proteomes" id="UP001221142">
    <property type="component" value="Unassembled WGS sequence"/>
</dbReference>
<evidence type="ECO:0000313" key="2">
    <source>
        <dbReference type="Proteomes" id="UP001221142"/>
    </source>
</evidence>
<comment type="caution">
    <text evidence="1">The sequence shown here is derived from an EMBL/GenBank/DDBJ whole genome shotgun (WGS) entry which is preliminary data.</text>
</comment>
<evidence type="ECO:0000313" key="1">
    <source>
        <dbReference type="EMBL" id="KAJ7612274.1"/>
    </source>
</evidence>
<name>A0AAD7B7A3_9AGAR</name>
<reference evidence="1" key="1">
    <citation type="submission" date="2023-03" db="EMBL/GenBank/DDBJ databases">
        <title>Massive genome expansion in bonnet fungi (Mycena s.s.) driven by repeated elements and novel gene families across ecological guilds.</title>
        <authorList>
            <consortium name="Lawrence Berkeley National Laboratory"/>
            <person name="Harder C.B."/>
            <person name="Miyauchi S."/>
            <person name="Viragh M."/>
            <person name="Kuo A."/>
            <person name="Thoen E."/>
            <person name="Andreopoulos B."/>
            <person name="Lu D."/>
            <person name="Skrede I."/>
            <person name="Drula E."/>
            <person name="Henrissat B."/>
            <person name="Morin E."/>
            <person name="Kohler A."/>
            <person name="Barry K."/>
            <person name="LaButti K."/>
            <person name="Morin E."/>
            <person name="Salamov A."/>
            <person name="Lipzen A."/>
            <person name="Mereny Z."/>
            <person name="Hegedus B."/>
            <person name="Baldrian P."/>
            <person name="Stursova M."/>
            <person name="Weitz H."/>
            <person name="Taylor A."/>
            <person name="Grigoriev I.V."/>
            <person name="Nagy L.G."/>
            <person name="Martin F."/>
            <person name="Kauserud H."/>
        </authorList>
    </citation>
    <scope>NUCLEOTIDE SEQUENCE</scope>
    <source>
        <strain evidence="1">9284</strain>
    </source>
</reference>
<organism evidence="1 2">
    <name type="scientific">Roridomyces roridus</name>
    <dbReference type="NCBI Taxonomy" id="1738132"/>
    <lineage>
        <taxon>Eukaryota</taxon>
        <taxon>Fungi</taxon>
        <taxon>Dikarya</taxon>
        <taxon>Basidiomycota</taxon>
        <taxon>Agaricomycotina</taxon>
        <taxon>Agaricomycetes</taxon>
        <taxon>Agaricomycetidae</taxon>
        <taxon>Agaricales</taxon>
        <taxon>Marasmiineae</taxon>
        <taxon>Mycenaceae</taxon>
        <taxon>Roridomyces</taxon>
    </lineage>
</organism>
<protein>
    <submittedName>
        <fullName evidence="1">Uncharacterized protein</fullName>
    </submittedName>
</protein>
<dbReference type="AlphaFoldDB" id="A0AAD7B7A3"/>
<gene>
    <name evidence="1" type="ORF">FB45DRAFT_1037196</name>
</gene>